<keyword evidence="2" id="KW-1185">Reference proteome</keyword>
<name>A0ABP9AKS9_9GAMM</name>
<dbReference type="EMBL" id="BAABJE010000001">
    <property type="protein sequence ID" value="GAA4782814.1"/>
    <property type="molecule type" value="Genomic_DNA"/>
</dbReference>
<protein>
    <recommendedName>
        <fullName evidence="3">Secreted protein</fullName>
    </recommendedName>
</protein>
<organism evidence="1 2">
    <name type="scientific">Lysobacter hankyongensis</name>
    <dbReference type="NCBI Taxonomy" id="1176535"/>
    <lineage>
        <taxon>Bacteria</taxon>
        <taxon>Pseudomonadati</taxon>
        <taxon>Pseudomonadota</taxon>
        <taxon>Gammaproteobacteria</taxon>
        <taxon>Lysobacterales</taxon>
        <taxon>Lysobacteraceae</taxon>
        <taxon>Lysobacter</taxon>
    </lineage>
</organism>
<proteinExistence type="predicted"/>
<evidence type="ECO:0000313" key="2">
    <source>
        <dbReference type="Proteomes" id="UP001499959"/>
    </source>
</evidence>
<accession>A0ABP9AKS9</accession>
<evidence type="ECO:0008006" key="3">
    <source>
        <dbReference type="Google" id="ProtNLM"/>
    </source>
</evidence>
<reference evidence="2" key="1">
    <citation type="journal article" date="2019" name="Int. J. Syst. Evol. Microbiol.">
        <title>The Global Catalogue of Microorganisms (GCM) 10K type strain sequencing project: providing services to taxonomists for standard genome sequencing and annotation.</title>
        <authorList>
            <consortium name="The Broad Institute Genomics Platform"/>
            <consortium name="The Broad Institute Genome Sequencing Center for Infectious Disease"/>
            <person name="Wu L."/>
            <person name="Ma J."/>
        </authorList>
    </citation>
    <scope>NUCLEOTIDE SEQUENCE [LARGE SCALE GENOMIC DNA]</scope>
    <source>
        <strain evidence="2">JCM 18204</strain>
    </source>
</reference>
<gene>
    <name evidence="1" type="ORF">GCM10023307_04260</name>
</gene>
<dbReference type="Proteomes" id="UP001499959">
    <property type="component" value="Unassembled WGS sequence"/>
</dbReference>
<sequence length="69" mass="7487">MLPATCSICLSIVRWQLNLIFHRTQAAPSVHIPKVSSCGLSGCNKVPTAKPHFEATALLQNAWLSGWAN</sequence>
<evidence type="ECO:0000313" key="1">
    <source>
        <dbReference type="EMBL" id="GAA4782814.1"/>
    </source>
</evidence>
<comment type="caution">
    <text evidence="1">The sequence shown here is derived from an EMBL/GenBank/DDBJ whole genome shotgun (WGS) entry which is preliminary data.</text>
</comment>